<sequence>MLTTPDAIVTIQAAEVTKGGIIRHFTGDVCQVAAQPQSTKSKSEIDATARQLLSDGGKLKSLLNIQLKIKDI</sequence>
<dbReference type="EMBL" id="CP002198">
    <property type="protein sequence ID" value="ADN12720.1"/>
    <property type="molecule type" value="Genomic_DNA"/>
</dbReference>
<evidence type="ECO:0000313" key="1">
    <source>
        <dbReference type="EMBL" id="ADN12720.1"/>
    </source>
</evidence>
<gene>
    <name evidence="1" type="ordered locus">Cyan7822_0687</name>
</gene>
<dbReference type="HOGENOM" id="CLU_2715625_0_0_3"/>
<dbReference type="RefSeq" id="WP_013320830.1">
    <property type="nucleotide sequence ID" value="NC_014501.1"/>
</dbReference>
<dbReference type="KEGG" id="cyj:Cyan7822_0687"/>
<dbReference type="Proteomes" id="UP000008206">
    <property type="component" value="Chromosome"/>
</dbReference>
<dbReference type="AlphaFoldDB" id="E0UAH9"/>
<accession>E0UAH9</accession>
<proteinExistence type="predicted"/>
<reference evidence="2" key="1">
    <citation type="journal article" date="2011" name="MBio">
        <title>Novel metabolic attributes of the genus Cyanothece, comprising a group of unicellular nitrogen-fixing Cyanobacteria.</title>
        <authorList>
            <person name="Bandyopadhyay A."/>
            <person name="Elvitigala T."/>
            <person name="Welsh E."/>
            <person name="Stockel J."/>
            <person name="Liberton M."/>
            <person name="Min H."/>
            <person name="Sherman L.A."/>
            <person name="Pakrasi H.B."/>
        </authorList>
    </citation>
    <scope>NUCLEOTIDE SEQUENCE [LARGE SCALE GENOMIC DNA]</scope>
    <source>
        <strain evidence="2">PCC 7822</strain>
    </source>
</reference>
<keyword evidence="2" id="KW-1185">Reference proteome</keyword>
<evidence type="ECO:0000313" key="2">
    <source>
        <dbReference type="Proteomes" id="UP000008206"/>
    </source>
</evidence>
<dbReference type="STRING" id="497965.Cyan7822_0687"/>
<organism evidence="1 2">
    <name type="scientific">Gloeothece verrucosa (strain PCC 7822)</name>
    <name type="common">Cyanothece sp. (strain PCC 7822)</name>
    <dbReference type="NCBI Taxonomy" id="497965"/>
    <lineage>
        <taxon>Bacteria</taxon>
        <taxon>Bacillati</taxon>
        <taxon>Cyanobacteriota</taxon>
        <taxon>Cyanophyceae</taxon>
        <taxon>Oscillatoriophycideae</taxon>
        <taxon>Chroococcales</taxon>
        <taxon>Aphanothecaceae</taxon>
        <taxon>Gloeothece</taxon>
        <taxon>Gloeothece verrucosa</taxon>
    </lineage>
</organism>
<protein>
    <submittedName>
        <fullName evidence="1">Uncharacterized protein</fullName>
    </submittedName>
</protein>
<name>E0UAH9_GLOV7</name>